<accession>A0AAD7RUP6</accession>
<dbReference type="Proteomes" id="UP001221898">
    <property type="component" value="Unassembled WGS sequence"/>
</dbReference>
<organism evidence="1 2">
    <name type="scientific">Aldrovandia affinis</name>
    <dbReference type="NCBI Taxonomy" id="143900"/>
    <lineage>
        <taxon>Eukaryota</taxon>
        <taxon>Metazoa</taxon>
        <taxon>Chordata</taxon>
        <taxon>Craniata</taxon>
        <taxon>Vertebrata</taxon>
        <taxon>Euteleostomi</taxon>
        <taxon>Actinopterygii</taxon>
        <taxon>Neopterygii</taxon>
        <taxon>Teleostei</taxon>
        <taxon>Notacanthiformes</taxon>
        <taxon>Halosauridae</taxon>
        <taxon>Aldrovandia</taxon>
    </lineage>
</organism>
<evidence type="ECO:0000313" key="2">
    <source>
        <dbReference type="Proteomes" id="UP001221898"/>
    </source>
</evidence>
<name>A0AAD7RUP6_9TELE</name>
<reference evidence="1" key="1">
    <citation type="journal article" date="2023" name="Science">
        <title>Genome structures resolve the early diversification of teleost fishes.</title>
        <authorList>
            <person name="Parey E."/>
            <person name="Louis A."/>
            <person name="Montfort J."/>
            <person name="Bouchez O."/>
            <person name="Roques C."/>
            <person name="Iampietro C."/>
            <person name="Lluch J."/>
            <person name="Castinel A."/>
            <person name="Donnadieu C."/>
            <person name="Desvignes T."/>
            <person name="Floi Bucao C."/>
            <person name="Jouanno E."/>
            <person name="Wen M."/>
            <person name="Mejri S."/>
            <person name="Dirks R."/>
            <person name="Jansen H."/>
            <person name="Henkel C."/>
            <person name="Chen W.J."/>
            <person name="Zahm M."/>
            <person name="Cabau C."/>
            <person name="Klopp C."/>
            <person name="Thompson A.W."/>
            <person name="Robinson-Rechavi M."/>
            <person name="Braasch I."/>
            <person name="Lecointre G."/>
            <person name="Bobe J."/>
            <person name="Postlethwait J.H."/>
            <person name="Berthelot C."/>
            <person name="Roest Crollius H."/>
            <person name="Guiguen Y."/>
        </authorList>
    </citation>
    <scope>NUCLEOTIDE SEQUENCE</scope>
    <source>
        <strain evidence="1">NC1722</strain>
    </source>
</reference>
<keyword evidence="2" id="KW-1185">Reference proteome</keyword>
<gene>
    <name evidence="1" type="ORF">AAFF_G00102950</name>
</gene>
<protein>
    <submittedName>
        <fullName evidence="1">Uncharacterized protein</fullName>
    </submittedName>
</protein>
<evidence type="ECO:0000313" key="1">
    <source>
        <dbReference type="EMBL" id="KAJ8390498.1"/>
    </source>
</evidence>
<comment type="caution">
    <text evidence="1">The sequence shown here is derived from an EMBL/GenBank/DDBJ whole genome shotgun (WGS) entry which is preliminary data.</text>
</comment>
<sequence>MWVLREALFSSASLGAPGEVMCDLVQYGPDLSPQQCQEAQELIDQSSNVFYQLPGHMPLLHHHIRTAPGTKVNTHLYRSPEMPSELSWTRCWTLTSLSPRAVLG</sequence>
<dbReference type="AlphaFoldDB" id="A0AAD7RUP6"/>
<dbReference type="EMBL" id="JAINUG010000168">
    <property type="protein sequence ID" value="KAJ8390498.1"/>
    <property type="molecule type" value="Genomic_DNA"/>
</dbReference>
<proteinExistence type="predicted"/>